<gene>
    <name evidence="1" type="ORF">V6N11_036783</name>
</gene>
<evidence type="ECO:0000313" key="1">
    <source>
        <dbReference type="EMBL" id="KAK9010270.1"/>
    </source>
</evidence>
<protein>
    <submittedName>
        <fullName evidence="1">Uncharacterized protein</fullName>
    </submittedName>
</protein>
<comment type="caution">
    <text evidence="1">The sequence shown here is derived from an EMBL/GenBank/DDBJ whole genome shotgun (WGS) entry which is preliminary data.</text>
</comment>
<sequence length="185" mass="20202">MIETIREGTYFPIRISEVEMFLRGPDDEGLANGAFVSTEVAAAAGSGDLIEAEVDRVHEVEMGGVNWHGNGLWDGQSHVLMLDVPVAVIDEQAVDGAGGLQSPEEKLQAQILSRRWRQGHPRKADFVSPEIADISLSDLDLKHRNEALIKEAAATVDLGKLLRVKTIGYKEVIVQDIAQIHAQSQ</sequence>
<dbReference type="EMBL" id="JBBPBN010000024">
    <property type="protein sequence ID" value="KAK9010270.1"/>
    <property type="molecule type" value="Genomic_DNA"/>
</dbReference>
<reference evidence="1 2" key="1">
    <citation type="journal article" date="2024" name="G3 (Bethesda)">
        <title>Genome assembly of Hibiscus sabdariffa L. provides insights into metabolisms of medicinal natural products.</title>
        <authorList>
            <person name="Kim T."/>
        </authorList>
    </citation>
    <scope>NUCLEOTIDE SEQUENCE [LARGE SCALE GENOMIC DNA]</scope>
    <source>
        <strain evidence="1">TK-2024</strain>
        <tissue evidence="1">Old leaves</tissue>
    </source>
</reference>
<evidence type="ECO:0000313" key="2">
    <source>
        <dbReference type="Proteomes" id="UP001396334"/>
    </source>
</evidence>
<dbReference type="Proteomes" id="UP001396334">
    <property type="component" value="Unassembled WGS sequence"/>
</dbReference>
<accession>A0ABR2RBD2</accession>
<keyword evidence="2" id="KW-1185">Reference proteome</keyword>
<name>A0ABR2RBD2_9ROSI</name>
<proteinExistence type="predicted"/>
<organism evidence="1 2">
    <name type="scientific">Hibiscus sabdariffa</name>
    <name type="common">roselle</name>
    <dbReference type="NCBI Taxonomy" id="183260"/>
    <lineage>
        <taxon>Eukaryota</taxon>
        <taxon>Viridiplantae</taxon>
        <taxon>Streptophyta</taxon>
        <taxon>Embryophyta</taxon>
        <taxon>Tracheophyta</taxon>
        <taxon>Spermatophyta</taxon>
        <taxon>Magnoliopsida</taxon>
        <taxon>eudicotyledons</taxon>
        <taxon>Gunneridae</taxon>
        <taxon>Pentapetalae</taxon>
        <taxon>rosids</taxon>
        <taxon>malvids</taxon>
        <taxon>Malvales</taxon>
        <taxon>Malvaceae</taxon>
        <taxon>Malvoideae</taxon>
        <taxon>Hibiscus</taxon>
    </lineage>
</organism>